<accession>A0ABQ3I6K1</accession>
<dbReference type="InterPro" id="IPR011256">
    <property type="entry name" value="Reg_factor_effector_dom_sf"/>
</dbReference>
<dbReference type="SMART" id="SM00871">
    <property type="entry name" value="AraC_E_bind"/>
    <property type="match status" value="1"/>
</dbReference>
<organism evidence="2 3">
    <name type="scientific">Roseivirga thermotolerans</name>
    <dbReference type="NCBI Taxonomy" id="1758176"/>
    <lineage>
        <taxon>Bacteria</taxon>
        <taxon>Pseudomonadati</taxon>
        <taxon>Bacteroidota</taxon>
        <taxon>Cytophagia</taxon>
        <taxon>Cytophagales</taxon>
        <taxon>Roseivirgaceae</taxon>
        <taxon>Roseivirga</taxon>
    </lineage>
</organism>
<evidence type="ECO:0000313" key="2">
    <source>
        <dbReference type="EMBL" id="GHE59091.1"/>
    </source>
</evidence>
<dbReference type="InterPro" id="IPR010499">
    <property type="entry name" value="AraC_E-bd"/>
</dbReference>
<sequence length="126" mass="14525">MQDCGSLWQEFETQELAQTIPNKLNEAVYAVYFDYESDHTGAFNYFVGCRVKSGTEAPEGLSKLAIPEQTYALIQAKGKMPDCMADSWKNIWSSDLKRAYTFDFEVYDERSHNWEQAEVDIFVAVR</sequence>
<keyword evidence="3" id="KW-1185">Reference proteome</keyword>
<dbReference type="PANTHER" id="PTHR36444">
    <property type="entry name" value="TRANSCRIPTIONAL REGULATOR PROTEIN YOBU-RELATED"/>
    <property type="match status" value="1"/>
</dbReference>
<dbReference type="EMBL" id="BNAG01000002">
    <property type="protein sequence ID" value="GHE59091.1"/>
    <property type="molecule type" value="Genomic_DNA"/>
</dbReference>
<dbReference type="InterPro" id="IPR029441">
    <property type="entry name" value="Cass2"/>
</dbReference>
<name>A0ABQ3I6K1_9BACT</name>
<dbReference type="SUPFAM" id="SSF55136">
    <property type="entry name" value="Probable bacterial effector-binding domain"/>
    <property type="match status" value="1"/>
</dbReference>
<dbReference type="InterPro" id="IPR053182">
    <property type="entry name" value="YobU-like_regulator"/>
</dbReference>
<dbReference type="Gene3D" id="3.20.80.10">
    <property type="entry name" value="Regulatory factor, effector binding domain"/>
    <property type="match status" value="1"/>
</dbReference>
<evidence type="ECO:0000259" key="1">
    <source>
        <dbReference type="SMART" id="SM00871"/>
    </source>
</evidence>
<dbReference type="Pfam" id="PF14526">
    <property type="entry name" value="Cass2"/>
    <property type="match status" value="1"/>
</dbReference>
<proteinExistence type="predicted"/>
<protein>
    <recommendedName>
        <fullName evidence="1">AraC effector-binding domain-containing protein</fullName>
    </recommendedName>
</protein>
<evidence type="ECO:0000313" key="3">
    <source>
        <dbReference type="Proteomes" id="UP000658258"/>
    </source>
</evidence>
<reference evidence="3" key="1">
    <citation type="journal article" date="2019" name="Int. J. Syst. Evol. Microbiol.">
        <title>The Global Catalogue of Microorganisms (GCM) 10K type strain sequencing project: providing services to taxonomists for standard genome sequencing and annotation.</title>
        <authorList>
            <consortium name="The Broad Institute Genomics Platform"/>
            <consortium name="The Broad Institute Genome Sequencing Center for Infectious Disease"/>
            <person name="Wu L."/>
            <person name="Ma J."/>
        </authorList>
    </citation>
    <scope>NUCLEOTIDE SEQUENCE [LARGE SCALE GENOMIC DNA]</scope>
    <source>
        <strain evidence="3">CGMCC 1.15111</strain>
    </source>
</reference>
<dbReference type="Proteomes" id="UP000658258">
    <property type="component" value="Unassembled WGS sequence"/>
</dbReference>
<dbReference type="PANTHER" id="PTHR36444:SF2">
    <property type="entry name" value="TRANSCRIPTIONAL REGULATOR PROTEIN YOBU-RELATED"/>
    <property type="match status" value="1"/>
</dbReference>
<comment type="caution">
    <text evidence="2">The sequence shown here is derived from an EMBL/GenBank/DDBJ whole genome shotgun (WGS) entry which is preliminary data.</text>
</comment>
<gene>
    <name evidence="2" type="ORF">GCM10011340_12090</name>
</gene>
<dbReference type="RefSeq" id="WP_229838553.1">
    <property type="nucleotide sequence ID" value="NZ_BNAG01000002.1"/>
</dbReference>
<feature type="domain" description="AraC effector-binding" evidence="1">
    <location>
        <begin position="1"/>
        <end position="126"/>
    </location>
</feature>